<proteinExistence type="predicted"/>
<gene>
    <name evidence="1" type="ORF">HX837_04390</name>
</gene>
<organism evidence="1 2">
    <name type="scientific">Marine Group I thaumarchaeote</name>
    <dbReference type="NCBI Taxonomy" id="2511932"/>
    <lineage>
        <taxon>Archaea</taxon>
        <taxon>Nitrososphaerota</taxon>
        <taxon>Marine Group I</taxon>
    </lineage>
</organism>
<evidence type="ECO:0000313" key="1">
    <source>
        <dbReference type="EMBL" id="NWJ43431.1"/>
    </source>
</evidence>
<name>A0A7K4MPE2_9ARCH</name>
<reference evidence="1 2" key="1">
    <citation type="journal article" date="2019" name="Environ. Microbiol.">
        <title>Genomics insights into ecotype formation of ammonia-oxidizing archaea in the deep ocean.</title>
        <authorList>
            <person name="Wang Y."/>
            <person name="Huang J.M."/>
            <person name="Cui G.J."/>
            <person name="Nunoura T."/>
            <person name="Takaki Y."/>
            <person name="Li W.L."/>
            <person name="Li J."/>
            <person name="Gao Z.M."/>
            <person name="Takai K."/>
            <person name="Zhang A.Q."/>
            <person name="Stepanauskas R."/>
        </authorList>
    </citation>
    <scope>NUCLEOTIDE SEQUENCE [LARGE SCALE GENOMIC DNA]</scope>
    <source>
        <strain evidence="1 2">L15b</strain>
    </source>
</reference>
<comment type="caution">
    <text evidence="1">The sequence shown here is derived from an EMBL/GenBank/DDBJ whole genome shotgun (WGS) entry which is preliminary data.</text>
</comment>
<dbReference type="Pfam" id="PF13759">
    <property type="entry name" value="2OG-FeII_Oxy_5"/>
    <property type="match status" value="1"/>
</dbReference>
<sequence length="227" mass="25154">MAGIKDGISGGLSSDKKGSEGLGLNADQFISINDSAGTGLNYKDVQTEGFYVVPVWKWMIEDISALEALIPVLYKLKEKNPDGNQRSNFGGWQSLDDLHQQPEFKDFTQMLLNIAEVQIQNHPWECIGLWAGINPPGAGNNVHMHEGVLSGTVWLQCDTEKSGGLAFVDPRIRSKMSGQRGSVLFQTNNKGYHPVVGMGVLFPVWLEHYVMENKDDKDRISMSFNLV</sequence>
<dbReference type="AlphaFoldDB" id="A0A7K4MPE2"/>
<evidence type="ECO:0008006" key="3">
    <source>
        <dbReference type="Google" id="ProtNLM"/>
    </source>
</evidence>
<dbReference type="EMBL" id="JACASV010000025">
    <property type="protein sequence ID" value="NWJ43431.1"/>
    <property type="molecule type" value="Genomic_DNA"/>
</dbReference>
<protein>
    <recommendedName>
        <fullName evidence="3">2OG-Fe(II) oxygenase</fullName>
    </recommendedName>
</protein>
<dbReference type="Gene3D" id="2.60.120.620">
    <property type="entry name" value="q2cbj1_9rhob like domain"/>
    <property type="match status" value="1"/>
</dbReference>
<dbReference type="NCBIfam" id="TIGR02466">
    <property type="entry name" value="TIGR02466 family protein"/>
    <property type="match status" value="1"/>
</dbReference>
<dbReference type="Proteomes" id="UP000523105">
    <property type="component" value="Unassembled WGS sequence"/>
</dbReference>
<evidence type="ECO:0000313" key="2">
    <source>
        <dbReference type="Proteomes" id="UP000523105"/>
    </source>
</evidence>
<dbReference type="InterPro" id="IPR012668">
    <property type="entry name" value="CHP02466"/>
</dbReference>
<accession>A0A7K4MPE2</accession>